<comment type="caution">
    <text evidence="1">The sequence shown here is derived from an EMBL/GenBank/DDBJ whole genome shotgun (WGS) entry which is preliminary data.</text>
</comment>
<dbReference type="Proteomes" id="UP000185911">
    <property type="component" value="Unassembled WGS sequence"/>
</dbReference>
<proteinExistence type="predicted"/>
<protein>
    <submittedName>
        <fullName evidence="1">Uncharacterized protein</fullName>
    </submittedName>
</protein>
<gene>
    <name evidence="1" type="ORF">BLL52_3467</name>
</gene>
<organism evidence="1 2">
    <name type="scientific">Rhodoferax antarcticus ANT.BR</name>
    <dbReference type="NCBI Taxonomy" id="1111071"/>
    <lineage>
        <taxon>Bacteria</taxon>
        <taxon>Pseudomonadati</taxon>
        <taxon>Pseudomonadota</taxon>
        <taxon>Betaproteobacteria</taxon>
        <taxon>Burkholderiales</taxon>
        <taxon>Comamonadaceae</taxon>
        <taxon>Rhodoferax</taxon>
    </lineage>
</organism>
<reference evidence="1 2" key="1">
    <citation type="submission" date="2017-01" db="EMBL/GenBank/DDBJ databases">
        <title>Genome sequence of Rhodoferax antarcticus ANT.BR, a psychrophilic purple nonsulfur bacterium from an Antarctic microbial mat.</title>
        <authorList>
            <person name="Baker J."/>
            <person name="Riester C."/>
            <person name="Skinner B."/>
            <person name="Newell A."/>
            <person name="Swingley W."/>
            <person name="Madigan M."/>
            <person name="Jung D."/>
            <person name="Asao M."/>
            <person name="Chen M."/>
            <person name="Loughlin P."/>
            <person name="Pan H."/>
            <person name="Lin S."/>
            <person name="Li N."/>
            <person name="Shaw J."/>
            <person name="Prado M."/>
            <person name="Sherman C."/>
            <person name="Li X."/>
            <person name="Tang J."/>
            <person name="Blankenship R."/>
            <person name="Zhao T."/>
            <person name="Touchman J."/>
            <person name="Sattley M."/>
        </authorList>
    </citation>
    <scope>NUCLEOTIDE SEQUENCE [LARGE SCALE GENOMIC DNA]</scope>
    <source>
        <strain evidence="1 2">ANT.BR</strain>
    </source>
</reference>
<dbReference type="EMBL" id="MSYM01000017">
    <property type="protein sequence ID" value="OLP05342.1"/>
    <property type="molecule type" value="Genomic_DNA"/>
</dbReference>
<dbReference type="AlphaFoldDB" id="A0A1Q8YBH6"/>
<keyword evidence="2" id="KW-1185">Reference proteome</keyword>
<dbReference type="RefSeq" id="WP_075587608.1">
    <property type="nucleotide sequence ID" value="NZ_MSYM01000017.1"/>
</dbReference>
<evidence type="ECO:0000313" key="1">
    <source>
        <dbReference type="EMBL" id="OLP05342.1"/>
    </source>
</evidence>
<name>A0A1Q8YBH6_9BURK</name>
<accession>A0A1Q8YBH6</accession>
<sequence length="137" mass="16206">MLKIGTANLTNAFFEFRNNFCFGSYIESHSKSELNSELELLKFIHAEIAYGDDLEDAFYEMMTALKDAGISVKDKSLNLSKNKIFVHIEFIHDKTIESFEINKLYDLEEFGFKGFIYDTEFLRRFTYTYYMCLYCNH</sequence>
<evidence type="ECO:0000313" key="2">
    <source>
        <dbReference type="Proteomes" id="UP000185911"/>
    </source>
</evidence>